<dbReference type="EMBL" id="CAJVPS010011140">
    <property type="protein sequence ID" value="CAG8663127.1"/>
    <property type="molecule type" value="Genomic_DNA"/>
</dbReference>
<keyword evidence="1" id="KW-0238">DNA-binding</keyword>
<dbReference type="InterPro" id="IPR036910">
    <property type="entry name" value="HMG_box_dom_sf"/>
</dbReference>
<dbReference type="AlphaFoldDB" id="A0A9N9E7V3"/>
<keyword evidence="1" id="KW-0539">Nucleus</keyword>
<proteinExistence type="predicted"/>
<feature type="non-terminal residue" evidence="3">
    <location>
        <position position="1"/>
    </location>
</feature>
<comment type="caution">
    <text evidence="3">The sequence shown here is derived from an EMBL/GenBank/DDBJ whole genome shotgun (WGS) entry which is preliminary data.</text>
</comment>
<dbReference type="SUPFAM" id="SSF47095">
    <property type="entry name" value="HMG-box"/>
    <property type="match status" value="1"/>
</dbReference>
<dbReference type="InterPro" id="IPR009071">
    <property type="entry name" value="HMG_box_dom"/>
</dbReference>
<feature type="domain" description="HMG box" evidence="2">
    <location>
        <begin position="22"/>
        <end position="91"/>
    </location>
</feature>
<evidence type="ECO:0000313" key="4">
    <source>
        <dbReference type="Proteomes" id="UP000789508"/>
    </source>
</evidence>
<dbReference type="Gene3D" id="1.10.30.10">
    <property type="entry name" value="High mobility group box domain"/>
    <property type="match status" value="1"/>
</dbReference>
<feature type="DNA-binding region" description="HMG box" evidence="1">
    <location>
        <begin position="22"/>
        <end position="91"/>
    </location>
</feature>
<evidence type="ECO:0000313" key="3">
    <source>
        <dbReference type="EMBL" id="CAG8663127.1"/>
    </source>
</evidence>
<dbReference type="OrthoDB" id="2395413at2759"/>
<keyword evidence="4" id="KW-1185">Reference proteome</keyword>
<evidence type="ECO:0000259" key="2">
    <source>
        <dbReference type="PROSITE" id="PS50118"/>
    </source>
</evidence>
<accession>A0A9N9E7V3</accession>
<reference evidence="3" key="1">
    <citation type="submission" date="2021-06" db="EMBL/GenBank/DDBJ databases">
        <authorList>
            <person name="Kallberg Y."/>
            <person name="Tangrot J."/>
            <person name="Rosling A."/>
        </authorList>
    </citation>
    <scope>NUCLEOTIDE SEQUENCE</scope>
    <source>
        <strain evidence="3">FL130A</strain>
    </source>
</reference>
<sequence>LNIPSLLDEEDLRPKRKGTKLPKRSMNAFFIYRKALDKELQNRGYYDLRMRVKVRYAGILWKNESREVKDICQQLANKAKKLLEQELNSTTNYCMPTSQPVVSDDESPSNSVYYSLESFTPNEYLYSALNNEILPYPYSENPASYPPEFFMQFF</sequence>
<dbReference type="GO" id="GO:0003677">
    <property type="term" value="F:DNA binding"/>
    <property type="evidence" value="ECO:0007669"/>
    <property type="project" value="UniProtKB-UniRule"/>
</dbReference>
<organism evidence="3 4">
    <name type="scientific">Ambispora leptoticha</name>
    <dbReference type="NCBI Taxonomy" id="144679"/>
    <lineage>
        <taxon>Eukaryota</taxon>
        <taxon>Fungi</taxon>
        <taxon>Fungi incertae sedis</taxon>
        <taxon>Mucoromycota</taxon>
        <taxon>Glomeromycotina</taxon>
        <taxon>Glomeromycetes</taxon>
        <taxon>Archaeosporales</taxon>
        <taxon>Ambisporaceae</taxon>
        <taxon>Ambispora</taxon>
    </lineage>
</organism>
<name>A0A9N9E7V3_9GLOM</name>
<evidence type="ECO:0000256" key="1">
    <source>
        <dbReference type="PROSITE-ProRule" id="PRU00267"/>
    </source>
</evidence>
<protein>
    <submittedName>
        <fullName evidence="3">6922_t:CDS:1</fullName>
    </submittedName>
</protein>
<dbReference type="GO" id="GO:0005634">
    <property type="term" value="C:nucleus"/>
    <property type="evidence" value="ECO:0007669"/>
    <property type="project" value="UniProtKB-UniRule"/>
</dbReference>
<dbReference type="Proteomes" id="UP000789508">
    <property type="component" value="Unassembled WGS sequence"/>
</dbReference>
<dbReference type="PROSITE" id="PS50118">
    <property type="entry name" value="HMG_BOX_2"/>
    <property type="match status" value="1"/>
</dbReference>
<gene>
    <name evidence="3" type="ORF">ALEPTO_LOCUS10385</name>
</gene>